<accession>A0A652YPJ5</accession>
<sequence>MVRELREALDDHQFEVLYQPQVHLETSTVTGYEALLRWRHPLRGVIEPQDFMRSAELSGLIIPIGLQTLDLICAHISHWDDQLNIAVNFSPRQLSTDNAAREIIDTLDRSGTPHNKVIVEVTELGVVGQNAAATLATLHKEGIRIALDDFGAGFASFAALSELPLDILKIDQSLTWALSDAQHSSERAFIVMESIAAIADKLGMESIAEGVETAEQAAAVTRAGCTTGQGYYFGKPLPADAHTTAIQEPPLAVASPAQHRRWR</sequence>
<dbReference type="GO" id="GO:0071111">
    <property type="term" value="F:cyclic-guanylate-specific phosphodiesterase activity"/>
    <property type="evidence" value="ECO:0007669"/>
    <property type="project" value="InterPro"/>
</dbReference>
<gene>
    <name evidence="1" type="ORF">FNL38_104408</name>
</gene>
<dbReference type="InterPro" id="IPR035919">
    <property type="entry name" value="EAL_sf"/>
</dbReference>
<dbReference type="SUPFAM" id="SSF141868">
    <property type="entry name" value="EAL domain-like"/>
    <property type="match status" value="1"/>
</dbReference>
<dbReference type="PROSITE" id="PS50883">
    <property type="entry name" value="EAL"/>
    <property type="match status" value="1"/>
</dbReference>
<dbReference type="AlphaFoldDB" id="A0A652YPJ5"/>
<dbReference type="Pfam" id="PF00563">
    <property type="entry name" value="EAL"/>
    <property type="match status" value="1"/>
</dbReference>
<comment type="caution">
    <text evidence="1">The sequence shown here is derived from an EMBL/GenBank/DDBJ whole genome shotgun (WGS) entry which is preliminary data.</text>
</comment>
<proteinExistence type="predicted"/>
<dbReference type="InterPro" id="IPR050706">
    <property type="entry name" value="Cyclic-di-GMP_PDE-like"/>
</dbReference>
<name>A0A652YPJ5_NOCGL</name>
<protein>
    <submittedName>
        <fullName evidence="1">EAL domain-containing protein (Putative c-di-GMP-specific phosphodiesterase class I)</fullName>
    </submittedName>
</protein>
<dbReference type="SMART" id="SM00052">
    <property type="entry name" value="EAL"/>
    <property type="match status" value="1"/>
</dbReference>
<evidence type="ECO:0000313" key="1">
    <source>
        <dbReference type="EMBL" id="TYQ04035.1"/>
    </source>
</evidence>
<dbReference type="EMBL" id="VNIQ01000004">
    <property type="protein sequence ID" value="TYQ04035.1"/>
    <property type="molecule type" value="Genomic_DNA"/>
</dbReference>
<reference evidence="1" key="1">
    <citation type="submission" date="2019-07" db="EMBL/GenBank/DDBJ databases">
        <title>Genomic Encyclopedia of Type Strains, Phase IV (KMG-IV): sequencing the most valuable type-strain genomes for metagenomic binning, comparative biology and taxonomic classification.</title>
        <authorList>
            <person name="Goeker M."/>
        </authorList>
    </citation>
    <scope>NUCLEOTIDE SEQUENCE</scope>
    <source>
        <strain evidence="1">DSM 44596</strain>
    </source>
</reference>
<dbReference type="PANTHER" id="PTHR33121">
    <property type="entry name" value="CYCLIC DI-GMP PHOSPHODIESTERASE PDEF"/>
    <property type="match status" value="1"/>
</dbReference>
<dbReference type="PANTHER" id="PTHR33121:SF70">
    <property type="entry name" value="SIGNALING PROTEIN YKOW"/>
    <property type="match status" value="1"/>
</dbReference>
<dbReference type="InterPro" id="IPR001633">
    <property type="entry name" value="EAL_dom"/>
</dbReference>
<dbReference type="CDD" id="cd01948">
    <property type="entry name" value="EAL"/>
    <property type="match status" value="1"/>
</dbReference>
<dbReference type="Gene3D" id="3.20.20.450">
    <property type="entry name" value="EAL domain"/>
    <property type="match status" value="1"/>
</dbReference>
<organism evidence="1">
    <name type="scientific">Nocardia globerula</name>
    <dbReference type="NCBI Taxonomy" id="1818"/>
    <lineage>
        <taxon>Bacteria</taxon>
        <taxon>Bacillati</taxon>
        <taxon>Actinomycetota</taxon>
        <taxon>Actinomycetes</taxon>
        <taxon>Mycobacteriales</taxon>
        <taxon>Nocardiaceae</taxon>
        <taxon>Nocardia</taxon>
    </lineage>
</organism>